<evidence type="ECO:0000256" key="6">
    <source>
        <dbReference type="ARBA" id="ARBA00022438"/>
    </source>
</evidence>
<accession>A0AAF3FJB8</accession>
<feature type="binding site" evidence="16">
    <location>
        <position position="445"/>
    </location>
    <ligand>
        <name>Zn(2+)</name>
        <dbReference type="ChEBI" id="CHEBI:29105"/>
        <note>catalytic</note>
    </ligand>
</feature>
<keyword evidence="12" id="KW-0007">Acetylation</keyword>
<keyword evidence="7 14" id="KW-0963">Cytoplasm</keyword>
<evidence type="ECO:0000256" key="1">
    <source>
        <dbReference type="ARBA" id="ARBA00001336"/>
    </source>
</evidence>
<evidence type="ECO:0000256" key="10">
    <source>
        <dbReference type="ARBA" id="ARBA00022801"/>
    </source>
</evidence>
<dbReference type="GO" id="GO:0008270">
    <property type="term" value="F:zinc ion binding"/>
    <property type="evidence" value="ECO:0007669"/>
    <property type="project" value="UniProtKB-ARBA"/>
</dbReference>
<keyword evidence="13 14" id="KW-0482">Metalloprotease</keyword>
<proteinExistence type="inferred from homology"/>
<keyword evidence="9 14" id="KW-0479">Metal-binding</keyword>
<evidence type="ECO:0000256" key="7">
    <source>
        <dbReference type="ARBA" id="ARBA00022490"/>
    </source>
</evidence>
<dbReference type="GO" id="GO:0008235">
    <property type="term" value="F:metalloexopeptidase activity"/>
    <property type="evidence" value="ECO:0007669"/>
    <property type="project" value="InterPro"/>
</dbReference>
<evidence type="ECO:0000256" key="12">
    <source>
        <dbReference type="ARBA" id="ARBA00022990"/>
    </source>
</evidence>
<dbReference type="Gene3D" id="3.30.540.30">
    <property type="match status" value="3"/>
</dbReference>
<dbReference type="InterPro" id="IPR039461">
    <property type="entry name" value="Peptidase_M49"/>
</dbReference>
<dbReference type="PIRSF" id="PIRSF007828">
    <property type="entry name" value="Dipeptidyl-peptidase_III"/>
    <property type="match status" value="1"/>
</dbReference>
<dbReference type="Pfam" id="PF03571">
    <property type="entry name" value="Peptidase_M49"/>
    <property type="match status" value="1"/>
</dbReference>
<evidence type="ECO:0000256" key="4">
    <source>
        <dbReference type="ARBA" id="ARBA00012063"/>
    </source>
</evidence>
<dbReference type="FunFam" id="3.30.540.30:FF:000001">
    <property type="entry name" value="Dipeptidyl peptidase 3"/>
    <property type="match status" value="1"/>
</dbReference>
<feature type="binding site" evidence="16">
    <location>
        <position position="497"/>
    </location>
    <ligand>
        <name>Zn(2+)</name>
        <dbReference type="ChEBI" id="CHEBI:29105"/>
        <note>catalytic</note>
    </ligand>
</feature>
<evidence type="ECO:0000256" key="16">
    <source>
        <dbReference type="PIRSR" id="PIRSR007828-2"/>
    </source>
</evidence>
<dbReference type="GO" id="GO:0004177">
    <property type="term" value="F:aminopeptidase activity"/>
    <property type="evidence" value="ECO:0007669"/>
    <property type="project" value="UniProtKB-KW"/>
</dbReference>
<evidence type="ECO:0000256" key="13">
    <source>
        <dbReference type="ARBA" id="ARBA00023049"/>
    </source>
</evidence>
<dbReference type="FunFam" id="3.30.540.30:FF:000002">
    <property type="entry name" value="Dipeptidyl peptidase 3"/>
    <property type="match status" value="1"/>
</dbReference>
<comment type="similarity">
    <text evidence="3 14">Belongs to the peptidase M49 family.</text>
</comment>
<evidence type="ECO:0000256" key="5">
    <source>
        <dbReference type="ARBA" id="ARBA00014713"/>
    </source>
</evidence>
<dbReference type="Proteomes" id="UP000887575">
    <property type="component" value="Unassembled WGS sequence"/>
</dbReference>
<organism evidence="17 18">
    <name type="scientific">Mesorhabditis belari</name>
    <dbReference type="NCBI Taxonomy" id="2138241"/>
    <lineage>
        <taxon>Eukaryota</taxon>
        <taxon>Metazoa</taxon>
        <taxon>Ecdysozoa</taxon>
        <taxon>Nematoda</taxon>
        <taxon>Chromadorea</taxon>
        <taxon>Rhabditida</taxon>
        <taxon>Rhabditina</taxon>
        <taxon>Rhabditomorpha</taxon>
        <taxon>Rhabditoidea</taxon>
        <taxon>Rhabditidae</taxon>
        <taxon>Mesorhabditinae</taxon>
        <taxon>Mesorhabditis</taxon>
    </lineage>
</organism>
<dbReference type="GO" id="GO:0008239">
    <property type="term" value="F:dipeptidyl-peptidase activity"/>
    <property type="evidence" value="ECO:0007669"/>
    <property type="project" value="UniProtKB-UniRule"/>
</dbReference>
<evidence type="ECO:0000313" key="18">
    <source>
        <dbReference type="WBParaSite" id="MBELARI_LOCUS6721"/>
    </source>
</evidence>
<evidence type="ECO:0000256" key="9">
    <source>
        <dbReference type="ARBA" id="ARBA00022723"/>
    </source>
</evidence>
<keyword evidence="10 14" id="KW-0378">Hydrolase</keyword>
<evidence type="ECO:0000256" key="15">
    <source>
        <dbReference type="PIRSR" id="PIRSR007828-1"/>
    </source>
</evidence>
<dbReference type="InterPro" id="IPR005317">
    <property type="entry name" value="Dipeptidyl-peptase3"/>
</dbReference>
<name>A0AAF3FJB8_9BILA</name>
<feature type="active site" evidence="15">
    <location>
        <position position="441"/>
    </location>
</feature>
<protein>
    <recommendedName>
        <fullName evidence="5 14">Dipeptidyl peptidase 3</fullName>
        <ecNumber evidence="4 14">3.4.14.4</ecNumber>
    </recommendedName>
    <alternativeName>
        <fullName evidence="14">Dipeptidyl aminopeptidase III</fullName>
    </alternativeName>
    <alternativeName>
        <fullName evidence="14">Dipeptidyl peptidase III</fullName>
    </alternativeName>
</protein>
<keyword evidence="6 14" id="KW-0031">Aminopeptidase</keyword>
<dbReference type="GO" id="GO:0005737">
    <property type="term" value="C:cytoplasm"/>
    <property type="evidence" value="ECO:0007669"/>
    <property type="project" value="UniProtKB-SubCell"/>
</dbReference>
<keyword evidence="17" id="KW-1185">Reference proteome</keyword>
<evidence type="ECO:0000256" key="2">
    <source>
        <dbReference type="ARBA" id="ARBA00004496"/>
    </source>
</evidence>
<keyword evidence="11 14" id="KW-0862">Zinc</keyword>
<reference evidence="18" key="1">
    <citation type="submission" date="2024-02" db="UniProtKB">
        <authorList>
            <consortium name="WormBaseParasite"/>
        </authorList>
    </citation>
    <scope>IDENTIFICATION</scope>
</reference>
<evidence type="ECO:0000256" key="8">
    <source>
        <dbReference type="ARBA" id="ARBA00022670"/>
    </source>
</evidence>
<dbReference type="EC" id="3.4.14.4" evidence="4 14"/>
<dbReference type="PANTHER" id="PTHR23422">
    <property type="entry name" value="DIPEPTIDYL PEPTIDASE III-RELATED"/>
    <property type="match status" value="1"/>
</dbReference>
<dbReference type="WBParaSite" id="MBELARI_LOCUS6721">
    <property type="protein sequence ID" value="MBELARI_LOCUS6721"/>
    <property type="gene ID" value="MBELARI_LOCUS6721"/>
</dbReference>
<sequence length="716" mass="81171">MSAELRSLHVLPNETPVCSLDCKTAFETLTEKERLYAHHLSKASYDGSLAVFLQVSPEAAGLFVVFHRLFATESVESLKKKALGNGWTEEEFAAFLVYVAGFYNNSGNYKGFGDSKIVPGVSTEKITSLVTASDAVSKYPELLSTYHAIEQLICSLQQRELQLGFCQSGITTYHCESVTKEDAQFIDRFCKEHNIETWNTRLFKDTEKRNGKTVFRIVNASSITEGWREEEFEEAIVVVERGDYSPLMARAAESLRKAKDFAANDNQVQMLDKYVNHFTTGDLNDHKDGSRFWIKDQNPAVESYIGFIENYRDPAGTRSEFEGFVAAVNKETSKKFKVLVDRAEELLERMPWGKAYEKDRFLKPDFTALDVISFAGSGIPAGINIPNYDEIRQNEGFKNVSLSNVISATPKQKMNFLDERDEDLMFKYHKDSFEVQVGLHELLGHGSGKLFQRNADGTFNFDQDTTNILDGGKITTWYEQGETWGSKFGALSGPYEECRAEAVGYVLCCDEDILKIFGYEGELGQTVKYVNWLSEIRAGLMALEFYNADLQKWGQAHCYARYVLTQVCLEAGQEFVTIEEVTGEDGKPDLKFKLDQNKIDSVGKPAVREFLKKLQHYKTTGDAAGGTALFEGYGKVTEKELVWRNICITRRKPRRLFVQANTRLNGEKNAELVTYPETFEGIIASFVERYDSAAIDDLELCWKEQKKWWPTAFGKH</sequence>
<dbReference type="PANTHER" id="PTHR23422:SF11">
    <property type="entry name" value="DIPEPTIDYL PEPTIDASE 3"/>
    <property type="match status" value="1"/>
</dbReference>
<evidence type="ECO:0000256" key="3">
    <source>
        <dbReference type="ARBA" id="ARBA00010200"/>
    </source>
</evidence>
<dbReference type="AlphaFoldDB" id="A0AAF3FJB8"/>
<comment type="cofactor">
    <cofactor evidence="14 16">
        <name>Zn(2+)</name>
        <dbReference type="ChEBI" id="CHEBI:29105"/>
    </cofactor>
    <text evidence="14 16">Binds 1 zinc ion per subunit.</text>
</comment>
<evidence type="ECO:0000256" key="11">
    <source>
        <dbReference type="ARBA" id="ARBA00022833"/>
    </source>
</evidence>
<keyword evidence="8 14" id="KW-0645">Protease</keyword>
<evidence type="ECO:0000256" key="14">
    <source>
        <dbReference type="PIRNR" id="PIRNR007828"/>
    </source>
</evidence>
<evidence type="ECO:0000313" key="17">
    <source>
        <dbReference type="Proteomes" id="UP000887575"/>
    </source>
</evidence>
<dbReference type="GO" id="GO:0006508">
    <property type="term" value="P:proteolysis"/>
    <property type="evidence" value="ECO:0007669"/>
    <property type="project" value="UniProtKB-KW"/>
</dbReference>
<feature type="binding site" evidence="16">
    <location>
        <position position="440"/>
    </location>
    <ligand>
        <name>Zn(2+)</name>
        <dbReference type="ChEBI" id="CHEBI:29105"/>
        <note>catalytic</note>
    </ligand>
</feature>
<dbReference type="FunFam" id="3.30.540.30:FF:000003">
    <property type="entry name" value="Dipeptidyl peptidase 3"/>
    <property type="match status" value="1"/>
</dbReference>
<comment type="catalytic activity">
    <reaction evidence="1 14">
        <text>Release of an N-terminal dipeptide from a peptide comprising four or more residues, with broad specificity. Also acts on dipeptidyl 2-naphthylamides.</text>
        <dbReference type="EC" id="3.4.14.4"/>
    </reaction>
</comment>
<comment type="subcellular location">
    <subcellularLocation>
        <location evidence="2">Cytoplasm</location>
    </subcellularLocation>
</comment>